<proteinExistence type="predicted"/>
<evidence type="ECO:0000259" key="1">
    <source>
        <dbReference type="Pfam" id="PF24118"/>
    </source>
</evidence>
<organism evidence="2 3">
    <name type="scientific">Cuscuta europaea</name>
    <name type="common">European dodder</name>
    <dbReference type="NCBI Taxonomy" id="41803"/>
    <lineage>
        <taxon>Eukaryota</taxon>
        <taxon>Viridiplantae</taxon>
        <taxon>Streptophyta</taxon>
        <taxon>Embryophyta</taxon>
        <taxon>Tracheophyta</taxon>
        <taxon>Spermatophyta</taxon>
        <taxon>Magnoliopsida</taxon>
        <taxon>eudicotyledons</taxon>
        <taxon>Gunneridae</taxon>
        <taxon>Pentapetalae</taxon>
        <taxon>asterids</taxon>
        <taxon>lamiids</taxon>
        <taxon>Solanales</taxon>
        <taxon>Convolvulaceae</taxon>
        <taxon>Cuscuteae</taxon>
        <taxon>Cuscuta</taxon>
        <taxon>Cuscuta subgen. Cuscuta</taxon>
    </lineage>
</organism>
<sequence>MGGERAACFIPFNERNLDLSFFILRPTIVMVDRLLAALEQFSSSAHSLGCIHSSVFKSIHGNLIVWYGAWIKRPYKNGRELLNASLLSRLRNDVSSMAILLEHGFYDAYAGEARDGTLAAKFFTGDTISLHAISFSTCIKEDNTNIIMSDFSYACLAIFKDRFIKMEGAKAGACLKSARLSKVCAVFVWRSLQSCYSYILSEDYRSILPYYLDGLSIDIKYDIFRVVFVSDDNSSALNNQFFLASRLMLQRKAMDKVVPDSNKITDYDV</sequence>
<name>A0A9P0ZRM9_CUSEU</name>
<evidence type="ECO:0000313" key="3">
    <source>
        <dbReference type="Proteomes" id="UP001152484"/>
    </source>
</evidence>
<dbReference type="PANTHER" id="PTHR38226">
    <property type="entry name" value="(WILD MALAYSIAN BANANA) HYPOTHETICAL PROTEIN"/>
    <property type="match status" value="1"/>
</dbReference>
<dbReference type="Proteomes" id="UP001152484">
    <property type="component" value="Unassembled WGS sequence"/>
</dbReference>
<dbReference type="OrthoDB" id="1848500at2759"/>
<protein>
    <recommendedName>
        <fullName evidence="1">DUF7392 domain-containing protein</fullName>
    </recommendedName>
</protein>
<reference evidence="2" key="1">
    <citation type="submission" date="2022-07" db="EMBL/GenBank/DDBJ databases">
        <authorList>
            <person name="Macas J."/>
            <person name="Novak P."/>
            <person name="Neumann P."/>
        </authorList>
    </citation>
    <scope>NUCLEOTIDE SEQUENCE</scope>
</reference>
<comment type="caution">
    <text evidence="2">The sequence shown here is derived from an EMBL/GenBank/DDBJ whole genome shotgun (WGS) entry which is preliminary data.</text>
</comment>
<gene>
    <name evidence="2" type="ORF">CEURO_LOCUS19383</name>
</gene>
<dbReference type="Pfam" id="PF24118">
    <property type="entry name" value="DUF7392"/>
    <property type="match status" value="1"/>
</dbReference>
<evidence type="ECO:0000313" key="2">
    <source>
        <dbReference type="EMBL" id="CAH9111780.1"/>
    </source>
</evidence>
<dbReference type="AlphaFoldDB" id="A0A9P0ZRM9"/>
<dbReference type="EMBL" id="CAMAPE010000057">
    <property type="protein sequence ID" value="CAH9111780.1"/>
    <property type="molecule type" value="Genomic_DNA"/>
</dbReference>
<dbReference type="InterPro" id="IPR055816">
    <property type="entry name" value="DUF7392"/>
</dbReference>
<dbReference type="PANTHER" id="PTHR38226:SF3">
    <property type="entry name" value="(WILD MALAYSIAN BANANA) HYPOTHETICAL PROTEIN"/>
    <property type="match status" value="1"/>
</dbReference>
<keyword evidence="3" id="KW-1185">Reference proteome</keyword>
<feature type="domain" description="DUF7392" evidence="1">
    <location>
        <begin position="104"/>
        <end position="224"/>
    </location>
</feature>
<accession>A0A9P0ZRM9</accession>